<evidence type="ECO:0000313" key="3">
    <source>
        <dbReference type="Proteomes" id="UP000299102"/>
    </source>
</evidence>
<proteinExistence type="predicted"/>
<dbReference type="EMBL" id="BGZK01001922">
    <property type="protein sequence ID" value="GBP88311.1"/>
    <property type="molecule type" value="Genomic_DNA"/>
</dbReference>
<comment type="caution">
    <text evidence="2">The sequence shown here is derived from an EMBL/GenBank/DDBJ whole genome shotgun (WGS) entry which is preliminary data.</text>
</comment>
<accession>A0A4C1ZHJ7</accession>
<organism evidence="2 3">
    <name type="scientific">Eumeta variegata</name>
    <name type="common">Bagworm moth</name>
    <name type="synonym">Eumeta japonica</name>
    <dbReference type="NCBI Taxonomy" id="151549"/>
    <lineage>
        <taxon>Eukaryota</taxon>
        <taxon>Metazoa</taxon>
        <taxon>Ecdysozoa</taxon>
        <taxon>Arthropoda</taxon>
        <taxon>Hexapoda</taxon>
        <taxon>Insecta</taxon>
        <taxon>Pterygota</taxon>
        <taxon>Neoptera</taxon>
        <taxon>Endopterygota</taxon>
        <taxon>Lepidoptera</taxon>
        <taxon>Glossata</taxon>
        <taxon>Ditrysia</taxon>
        <taxon>Tineoidea</taxon>
        <taxon>Psychidae</taxon>
        <taxon>Oiketicinae</taxon>
        <taxon>Eumeta</taxon>
    </lineage>
</organism>
<dbReference type="Proteomes" id="UP000299102">
    <property type="component" value="Unassembled WGS sequence"/>
</dbReference>
<protein>
    <submittedName>
        <fullName evidence="2">Uncharacterized protein</fullName>
    </submittedName>
</protein>
<keyword evidence="3" id="KW-1185">Reference proteome</keyword>
<feature type="compositionally biased region" description="Basic and acidic residues" evidence="1">
    <location>
        <begin position="91"/>
        <end position="102"/>
    </location>
</feature>
<dbReference type="AlphaFoldDB" id="A0A4C1ZHJ7"/>
<sequence>MPRICEKLYKREVEAIKDNRGRRRTAGGGGRSLSPTEVSECYHVSVGNNIRGVALAVGTSARAAAASTFIRVRLCPIACLATGRGPVGSLHEARQESRPRRP</sequence>
<name>A0A4C1ZHJ7_EUMVA</name>
<evidence type="ECO:0000256" key="1">
    <source>
        <dbReference type="SAM" id="MobiDB-lite"/>
    </source>
</evidence>
<gene>
    <name evidence="2" type="ORF">EVAR_63592_1</name>
</gene>
<reference evidence="2 3" key="1">
    <citation type="journal article" date="2019" name="Commun. Biol.">
        <title>The bagworm genome reveals a unique fibroin gene that provides high tensile strength.</title>
        <authorList>
            <person name="Kono N."/>
            <person name="Nakamura H."/>
            <person name="Ohtoshi R."/>
            <person name="Tomita M."/>
            <person name="Numata K."/>
            <person name="Arakawa K."/>
        </authorList>
    </citation>
    <scope>NUCLEOTIDE SEQUENCE [LARGE SCALE GENOMIC DNA]</scope>
</reference>
<feature type="region of interest" description="Disordered" evidence="1">
    <location>
        <begin position="83"/>
        <end position="102"/>
    </location>
</feature>
<evidence type="ECO:0000313" key="2">
    <source>
        <dbReference type="EMBL" id="GBP88311.1"/>
    </source>
</evidence>